<evidence type="ECO:0000313" key="2">
    <source>
        <dbReference type="EMBL" id="BDR54114.1"/>
    </source>
</evidence>
<gene>
    <name evidence="2" type="ORF">KIMH_02250</name>
</gene>
<dbReference type="CDD" id="cd04186">
    <property type="entry name" value="GT_2_like_c"/>
    <property type="match status" value="1"/>
</dbReference>
<dbReference type="RefSeq" id="WP_317643136.1">
    <property type="nucleotide sequence ID" value="NZ_AP026800.1"/>
</dbReference>
<feature type="domain" description="Glycosyltransferase 2-like" evidence="1">
    <location>
        <begin position="1091"/>
        <end position="1211"/>
    </location>
</feature>
<dbReference type="InterPro" id="IPR050834">
    <property type="entry name" value="Glycosyltransf_2"/>
</dbReference>
<organism evidence="2 3">
    <name type="scientific">Bombiscardovia apis</name>
    <dbReference type="NCBI Taxonomy" id="2932182"/>
    <lineage>
        <taxon>Bacteria</taxon>
        <taxon>Bacillati</taxon>
        <taxon>Actinomycetota</taxon>
        <taxon>Actinomycetes</taxon>
        <taxon>Bifidobacteriales</taxon>
        <taxon>Bifidobacteriaceae</taxon>
        <taxon>Bombiscardovia</taxon>
    </lineage>
</organism>
<feature type="domain" description="Glycosyltransferase 2-like" evidence="1">
    <location>
        <begin position="180"/>
        <end position="294"/>
    </location>
</feature>
<dbReference type="PANTHER" id="PTHR43685">
    <property type="entry name" value="GLYCOSYLTRANSFERASE"/>
    <property type="match status" value="1"/>
</dbReference>
<protein>
    <recommendedName>
        <fullName evidence="1">Glycosyltransferase 2-like domain-containing protein</fullName>
    </recommendedName>
</protein>
<keyword evidence="3" id="KW-1185">Reference proteome</keyword>
<sequence>MLLHNSMNYQIELDTVTRDSDTGKVVIAGWAVDKLRKRGLRMRVEGKDSSLTRQPRPEIAAMYSLEDGSKPGFSVTLPNEQTPCRLVVSLNGKDKTLVLEPGKLERQLQSDKLKGKARSAARYLSRAWTPSGFRDLTDALRRRVTDHQEFYDRWIAQHENMTQSQAHEQIAAFKKQPLISIVVPVYNVEETWLRKCVASVQNQWYEHWQLCLADDCSPSPHVRPLLKELAESDARISVVERSSNGGIAQATNSAIEMATGDYIGFMDNDDELAPQALFEVVRAINEDPSRDFIYSDEDKMTEEGVRFDPFFKPGFSPNLLLSHNYITHFVVVSRSLQERVGGLRAEFDGSQDYDFVLRATEQAESVHHIAHMLYHWRTLASSVAGDPTSKMYAYEAGQKAVEAALERRQMPGKVRMLENLGTYKIDYQLAQQPSVAVIASGYSDELFAQLKAGTDYPSVTFVRAEAEQVNEIALKQSQKLLVFLNGLKPDNPKWLAEMVNYTRPEGVGIVGGKIFSKSQMVENAGVTLRALRSGHPFEMRGEWDHGIGYYFRDILPHDMFAVTEDCLLVSAQSFRKLKGFETSLAAGLRGIDFCARARQEQGLTTLWQPYSSFIRLAKSALVISSDDAAAYLRSHPGLSDPFATVYFPSAKGDSNSVCGSIDRVKVSNDGRHLVVEGWAADREAGQAAQLSLSESSAAQIEQLHRSLRPDVNMTLHTKPDVEVGFAARISVEEGAYQTWRAQSPKLVLTSPTGELALPLKLPAIAALSQASEAMRKLGLLRHPRRLAHQLSDKYLVPRQQEQAYRKLIARTEHYDPAQVRAQVAAFKQQPVISLLVPVYNVDPHWLELCVNSVREQYYPNWELCLADDCSTDERIKPILEAYAQQDPRIKVVFRKENGHISRSSNSALELATGEFVALLDNDDELAPQALFEVVKRLNEKPDTDLIYSDEDKEDEEGHRSDPHFKPDYAPDLLLSTNYISHLGVYRRSIVEKIGGFRPGYEGSQDYDMVLRFVEQTSPERIQHIAKVLYHWRTLASSTASGSGAKNYASDAGLRALQSAMERRGTGAQVVSAGPSGIYNVHYPVSGDDMVSVIIPTKDGYDNIERCLDSIIAKTTYSNYEVIIADNGSTNPAMHKLYSHYQELMGSKLRIEEIDIPFNYSRINNIAASKARGKFLLFLNDDTQVISPHWMTRMVSFAQMKRVGVVGAKLYYPIETIQHAGIVLGLGGVAGHIQAGCPRTHLGYFGRLVENVNYYAMTAACCMVKAEDFQAVGGFDEDMAVAYNDVDLCIRIHDELGRDNVWAHEVELYHYESLTRGYDVKSAEKKARLDREAAKFRERYATIVDNDPYYNPNLSRTSGNFWVRDNT</sequence>
<dbReference type="InterPro" id="IPR001173">
    <property type="entry name" value="Glyco_trans_2-like"/>
</dbReference>
<reference evidence="2 3" key="1">
    <citation type="journal article" date="2023" name="Microbiol. Spectr.">
        <title>Symbiosis of Carpenter Bees with Uncharacterized Lactic Acid Bacteria Showing NAD Auxotrophy.</title>
        <authorList>
            <person name="Kawasaki S."/>
            <person name="Ozawa K."/>
            <person name="Mori T."/>
            <person name="Yamamoto A."/>
            <person name="Ito M."/>
            <person name="Ohkuma M."/>
            <person name="Sakamoto M."/>
            <person name="Matsutani M."/>
        </authorList>
    </citation>
    <scope>NUCLEOTIDE SEQUENCE [LARGE SCALE GENOMIC DNA]</scope>
    <source>
        <strain evidence="2 3">KimH</strain>
    </source>
</reference>
<dbReference type="InterPro" id="IPR029044">
    <property type="entry name" value="Nucleotide-diphossugar_trans"/>
</dbReference>
<dbReference type="SUPFAM" id="SSF53448">
    <property type="entry name" value="Nucleotide-diphospho-sugar transferases"/>
    <property type="match status" value="3"/>
</dbReference>
<evidence type="ECO:0000259" key="1">
    <source>
        <dbReference type="Pfam" id="PF00535"/>
    </source>
</evidence>
<dbReference type="PANTHER" id="PTHR43685:SF2">
    <property type="entry name" value="GLYCOSYLTRANSFERASE 2-LIKE DOMAIN-CONTAINING PROTEIN"/>
    <property type="match status" value="1"/>
</dbReference>
<dbReference type="Gene3D" id="3.90.550.10">
    <property type="entry name" value="Spore Coat Polysaccharide Biosynthesis Protein SpsA, Chain A"/>
    <property type="match status" value="3"/>
</dbReference>
<dbReference type="EMBL" id="AP026800">
    <property type="protein sequence ID" value="BDR54114.1"/>
    <property type="molecule type" value="Genomic_DNA"/>
</dbReference>
<proteinExistence type="predicted"/>
<feature type="domain" description="Glycosyltransferase 2-like" evidence="1">
    <location>
        <begin position="833"/>
        <end position="994"/>
    </location>
</feature>
<dbReference type="CDD" id="cd04184">
    <property type="entry name" value="GT2_RfbC_Mx_like"/>
    <property type="match status" value="2"/>
</dbReference>
<accession>A0ABM8BB22</accession>
<dbReference type="Proteomes" id="UP001321748">
    <property type="component" value="Chromosome"/>
</dbReference>
<evidence type="ECO:0000313" key="3">
    <source>
        <dbReference type="Proteomes" id="UP001321748"/>
    </source>
</evidence>
<name>A0ABM8BB22_9BIFI</name>
<dbReference type="Pfam" id="PF00535">
    <property type="entry name" value="Glycos_transf_2"/>
    <property type="match status" value="3"/>
</dbReference>